<dbReference type="PIRSF" id="PIRSF002845">
    <property type="entry name" value="Ttrprl_mtas_MazG"/>
    <property type="match status" value="1"/>
</dbReference>
<dbReference type="PANTHER" id="PTHR30522:SF0">
    <property type="entry name" value="NUCLEOSIDE TRIPHOSPHATE PYROPHOSPHOHYDROLASE"/>
    <property type="match status" value="1"/>
</dbReference>
<dbReference type="Pfam" id="PF03819">
    <property type="entry name" value="MazG"/>
    <property type="match status" value="1"/>
</dbReference>
<evidence type="ECO:0000259" key="1">
    <source>
        <dbReference type="Pfam" id="PF00590"/>
    </source>
</evidence>
<dbReference type="InterPro" id="IPR035996">
    <property type="entry name" value="4pyrrol_Methylase_sf"/>
</dbReference>
<gene>
    <name evidence="3" type="primary">mazG</name>
    <name evidence="3" type="ORF">ACFSKK_25245</name>
</gene>
<dbReference type="Pfam" id="PF00590">
    <property type="entry name" value="TP_methylase"/>
    <property type="match status" value="1"/>
</dbReference>
<protein>
    <submittedName>
        <fullName evidence="3">Nucleoside triphosphate pyrophosphohydrolase</fullName>
        <ecNumber evidence="3">3.6.1.9</ecNumber>
    </submittedName>
</protein>
<evidence type="ECO:0000259" key="2">
    <source>
        <dbReference type="Pfam" id="PF03819"/>
    </source>
</evidence>
<dbReference type="CDD" id="cd11723">
    <property type="entry name" value="YabN_N_like"/>
    <property type="match status" value="1"/>
</dbReference>
<dbReference type="RefSeq" id="WP_379053689.1">
    <property type="nucleotide sequence ID" value="NZ_JBHUIK010000011.1"/>
</dbReference>
<dbReference type="EC" id="3.6.1.9" evidence="3"/>
<proteinExistence type="predicted"/>
<comment type="caution">
    <text evidence="3">The sequence shown here is derived from an EMBL/GenBank/DDBJ whole genome shotgun (WGS) entry which is preliminary data.</text>
</comment>
<dbReference type="EMBL" id="JBHUIK010000011">
    <property type="protein sequence ID" value="MFD2216978.1"/>
    <property type="molecule type" value="Genomic_DNA"/>
</dbReference>
<dbReference type="Proteomes" id="UP001597318">
    <property type="component" value="Unassembled WGS sequence"/>
</dbReference>
<accession>A0ABW5C416</accession>
<dbReference type="InterPro" id="IPR000878">
    <property type="entry name" value="4pyrrol_Mease"/>
</dbReference>
<dbReference type="NCBIfam" id="TIGR00444">
    <property type="entry name" value="mazG"/>
    <property type="match status" value="1"/>
</dbReference>
<dbReference type="InterPro" id="IPR048011">
    <property type="entry name" value="NTP-PPase_MazG-like_C"/>
</dbReference>
<name>A0ABW5C416_9BACI</name>
<dbReference type="GO" id="GO:0047429">
    <property type="term" value="F:nucleoside triphosphate diphosphatase activity"/>
    <property type="evidence" value="ECO:0007669"/>
    <property type="project" value="UniProtKB-EC"/>
</dbReference>
<dbReference type="SUPFAM" id="SSF101386">
    <property type="entry name" value="all-alpha NTP pyrophosphatases"/>
    <property type="match status" value="2"/>
</dbReference>
<keyword evidence="3" id="KW-0378">Hydrolase</keyword>
<dbReference type="CDD" id="cd11529">
    <property type="entry name" value="NTP-PPase_MazG_Cterm"/>
    <property type="match status" value="1"/>
</dbReference>
<dbReference type="InterPro" id="IPR011551">
    <property type="entry name" value="NTP_PyrPHydrolase_MazG"/>
</dbReference>
<feature type="domain" description="NTP pyrophosphohydrolase MazG-like" evidence="2">
    <location>
        <begin position="254"/>
        <end position="327"/>
    </location>
</feature>
<dbReference type="InterPro" id="IPR014777">
    <property type="entry name" value="4pyrrole_Mease_sub1"/>
</dbReference>
<dbReference type="InterPro" id="IPR024180">
    <property type="entry name" value="Tetrapyrrole_Mease/MazG_pred"/>
</dbReference>
<reference evidence="4" key="1">
    <citation type="journal article" date="2019" name="Int. J. Syst. Evol. Microbiol.">
        <title>The Global Catalogue of Microorganisms (GCM) 10K type strain sequencing project: providing services to taxonomists for standard genome sequencing and annotation.</title>
        <authorList>
            <consortium name="The Broad Institute Genomics Platform"/>
            <consortium name="The Broad Institute Genome Sequencing Center for Infectious Disease"/>
            <person name="Wu L."/>
            <person name="Ma J."/>
        </authorList>
    </citation>
    <scope>NUCLEOTIDE SEQUENCE [LARGE SCALE GENOMIC DNA]</scope>
    <source>
        <strain evidence="4">CGMCC 1.15474</strain>
    </source>
</reference>
<sequence>MAKKITIVGLGAGDLNQLPFGVYQLLTKAEHLFLRTKEHPVIHELDSSIRYESFDSIYEENEDFDRVYLNIVKTLLEQAANTDIVYAVPGHPLVAEKTVQLLLTEGREKGYIVTVEGGQSFLDATFQALEIDPIEGFQLVDAMTLSSEQLQLQGHIIITQVYDQLIASEVKLTLMEQLPDDYKVMIVTAAGSSQQELKEVELYELDRETNVHNLTSVYVPPIKEEKMIYHQFPTFRKIIAQLRGPNGCPWDKEQTHQSLKKYLIEECYELIEAIDKEDIDHMVEELGDVLLQVVLHAQIGEDEGMFSIDDVISGISEKMVRRHPHVFGETAVNSTDEVLANWDEIKKNEKGSSETQSILDSVAGSLPALSKAYHLQKKAAKVGFDWPSIDGTWEKVKEEIKEFEEEISLKRDQQLIMKEFGDLLFAFINVGRHYKIEPEEALSSTNVKFTDRFNYIEKQAKQNGKELEKMTLEEMDELWNEAKTLDKKRDEQ</sequence>
<dbReference type="SUPFAM" id="SSF53790">
    <property type="entry name" value="Tetrapyrrole methylase"/>
    <property type="match status" value="1"/>
</dbReference>
<dbReference type="PANTHER" id="PTHR30522">
    <property type="entry name" value="NUCLEOSIDE TRIPHOSPHATE PYROPHOSPHOHYDROLASE"/>
    <property type="match status" value="1"/>
</dbReference>
<organism evidence="3 4">
    <name type="scientific">Metabacillus endolithicus</name>
    <dbReference type="NCBI Taxonomy" id="1535204"/>
    <lineage>
        <taxon>Bacteria</taxon>
        <taxon>Bacillati</taxon>
        <taxon>Bacillota</taxon>
        <taxon>Bacilli</taxon>
        <taxon>Bacillales</taxon>
        <taxon>Bacillaceae</taxon>
        <taxon>Metabacillus</taxon>
    </lineage>
</organism>
<feature type="domain" description="Tetrapyrrole methylase" evidence="1">
    <location>
        <begin position="4"/>
        <end position="205"/>
    </location>
</feature>
<dbReference type="InterPro" id="IPR048015">
    <property type="entry name" value="NTP-PPase_MazG-like_N"/>
</dbReference>
<dbReference type="InterPro" id="IPR004518">
    <property type="entry name" value="MazG-like_dom"/>
</dbReference>
<keyword evidence="4" id="KW-1185">Reference proteome</keyword>
<dbReference type="InterPro" id="IPR035013">
    <property type="entry name" value="YabN_N"/>
</dbReference>
<evidence type="ECO:0000313" key="4">
    <source>
        <dbReference type="Proteomes" id="UP001597318"/>
    </source>
</evidence>
<dbReference type="Gene3D" id="1.10.287.1080">
    <property type="entry name" value="MazG-like"/>
    <property type="match status" value="2"/>
</dbReference>
<evidence type="ECO:0000313" key="3">
    <source>
        <dbReference type="EMBL" id="MFD2216978.1"/>
    </source>
</evidence>
<dbReference type="CDD" id="cd11528">
    <property type="entry name" value="NTP-PPase_MazG_Nterm"/>
    <property type="match status" value="1"/>
</dbReference>
<dbReference type="NCBIfam" id="NF007113">
    <property type="entry name" value="PRK09562.1"/>
    <property type="match status" value="1"/>
</dbReference>
<dbReference type="Gene3D" id="3.40.1010.10">
    <property type="entry name" value="Cobalt-precorrin-4 Transmethylase, Domain 1"/>
    <property type="match status" value="1"/>
</dbReference>